<organism evidence="1">
    <name type="scientific">Anguilla anguilla</name>
    <name type="common">European freshwater eel</name>
    <name type="synonym">Muraena anguilla</name>
    <dbReference type="NCBI Taxonomy" id="7936"/>
    <lineage>
        <taxon>Eukaryota</taxon>
        <taxon>Metazoa</taxon>
        <taxon>Chordata</taxon>
        <taxon>Craniata</taxon>
        <taxon>Vertebrata</taxon>
        <taxon>Euteleostomi</taxon>
        <taxon>Actinopterygii</taxon>
        <taxon>Neopterygii</taxon>
        <taxon>Teleostei</taxon>
        <taxon>Anguilliformes</taxon>
        <taxon>Anguillidae</taxon>
        <taxon>Anguilla</taxon>
    </lineage>
</organism>
<protein>
    <submittedName>
        <fullName evidence="1">Uncharacterized protein</fullName>
    </submittedName>
</protein>
<reference evidence="1" key="2">
    <citation type="journal article" date="2015" name="Fish Shellfish Immunol.">
        <title>Early steps in the European eel (Anguilla anguilla)-Vibrio vulnificus interaction in the gills: Role of the RtxA13 toxin.</title>
        <authorList>
            <person name="Callol A."/>
            <person name="Pajuelo D."/>
            <person name="Ebbesson L."/>
            <person name="Teles M."/>
            <person name="MacKenzie S."/>
            <person name="Amaro C."/>
        </authorList>
    </citation>
    <scope>NUCLEOTIDE SEQUENCE</scope>
</reference>
<evidence type="ECO:0000313" key="1">
    <source>
        <dbReference type="EMBL" id="JAI04932.1"/>
    </source>
</evidence>
<reference evidence="1" key="1">
    <citation type="submission" date="2014-11" db="EMBL/GenBank/DDBJ databases">
        <authorList>
            <person name="Amaro Gonzalez C."/>
        </authorList>
    </citation>
    <scope>NUCLEOTIDE SEQUENCE</scope>
</reference>
<proteinExistence type="predicted"/>
<name>A0A0E9XR83_ANGAN</name>
<dbReference type="EMBL" id="GBXM01003646">
    <property type="protein sequence ID" value="JAI04932.1"/>
    <property type="molecule type" value="Transcribed_RNA"/>
</dbReference>
<accession>A0A0E9XR83</accession>
<sequence>MQPFSPFQMFDSAALCWIKRILSISLRNNVLMPSAGQTKNVHIVAR</sequence>
<dbReference type="AlphaFoldDB" id="A0A0E9XR83"/>